<accession>A0A3D2X4W1</accession>
<evidence type="ECO:0000313" key="2">
    <source>
        <dbReference type="EMBL" id="HCL02006.1"/>
    </source>
</evidence>
<evidence type="ECO:0000256" key="1">
    <source>
        <dbReference type="SAM" id="Phobius"/>
    </source>
</evidence>
<feature type="transmembrane region" description="Helical" evidence="1">
    <location>
        <begin position="12"/>
        <end position="32"/>
    </location>
</feature>
<keyword evidence="1" id="KW-0812">Transmembrane</keyword>
<dbReference type="EMBL" id="DPVV01000210">
    <property type="protein sequence ID" value="HCL02006.1"/>
    <property type="molecule type" value="Genomic_DNA"/>
</dbReference>
<sequence>MSLQKDEKRKYRIKYAVAFIVLLILEVLIALYVHDNFIRPYIGDVLVVIVLYSAIRVIIPEKYALLPLYLFAFAAGVEFLQYFKLVQVLGLQKNTYFRIILGSTFDWKDILCYGVGCVILGVYEWMVRNRWRSQVTISK</sequence>
<feature type="transmembrane region" description="Helical" evidence="1">
    <location>
        <begin position="38"/>
        <end position="59"/>
    </location>
</feature>
<evidence type="ECO:0000313" key="3">
    <source>
        <dbReference type="Proteomes" id="UP000262969"/>
    </source>
</evidence>
<keyword evidence="1" id="KW-1133">Transmembrane helix</keyword>
<feature type="transmembrane region" description="Helical" evidence="1">
    <location>
        <begin position="66"/>
        <end position="85"/>
    </location>
</feature>
<protein>
    <submittedName>
        <fullName evidence="2">DUF2809 domain-containing protein</fullName>
    </submittedName>
</protein>
<organism evidence="2 3">
    <name type="scientific">Lachnoclostridium phytofermentans</name>
    <dbReference type="NCBI Taxonomy" id="66219"/>
    <lineage>
        <taxon>Bacteria</taxon>
        <taxon>Bacillati</taxon>
        <taxon>Bacillota</taxon>
        <taxon>Clostridia</taxon>
        <taxon>Lachnospirales</taxon>
        <taxon>Lachnospiraceae</taxon>
    </lineage>
</organism>
<dbReference type="Proteomes" id="UP000262969">
    <property type="component" value="Unassembled WGS sequence"/>
</dbReference>
<dbReference type="Pfam" id="PF10990">
    <property type="entry name" value="DUF2809"/>
    <property type="match status" value="1"/>
</dbReference>
<dbReference type="AlphaFoldDB" id="A0A3D2X4W1"/>
<name>A0A3D2X4W1_9FIRM</name>
<comment type="caution">
    <text evidence="2">The sequence shown here is derived from an EMBL/GenBank/DDBJ whole genome shotgun (WGS) entry which is preliminary data.</text>
</comment>
<reference evidence="2 3" key="1">
    <citation type="journal article" date="2018" name="Nat. Biotechnol.">
        <title>A standardized bacterial taxonomy based on genome phylogeny substantially revises the tree of life.</title>
        <authorList>
            <person name="Parks D.H."/>
            <person name="Chuvochina M."/>
            <person name="Waite D.W."/>
            <person name="Rinke C."/>
            <person name="Skarshewski A."/>
            <person name="Chaumeil P.A."/>
            <person name="Hugenholtz P."/>
        </authorList>
    </citation>
    <scope>NUCLEOTIDE SEQUENCE [LARGE SCALE GENOMIC DNA]</scope>
    <source>
        <strain evidence="2">UBA11728</strain>
    </source>
</reference>
<dbReference type="InterPro" id="IPR021257">
    <property type="entry name" value="DUF2809"/>
</dbReference>
<keyword evidence="1" id="KW-0472">Membrane</keyword>
<gene>
    <name evidence="2" type="ORF">DHW61_06245</name>
</gene>
<proteinExistence type="predicted"/>
<feature type="transmembrane region" description="Helical" evidence="1">
    <location>
        <begin position="105"/>
        <end position="123"/>
    </location>
</feature>